<evidence type="ECO:0000256" key="11">
    <source>
        <dbReference type="ARBA" id="ARBA00038489"/>
    </source>
</evidence>
<keyword evidence="5" id="KW-0049">Antioxidant</keyword>
<evidence type="ECO:0000256" key="7">
    <source>
        <dbReference type="ARBA" id="ARBA00023157"/>
    </source>
</evidence>
<dbReference type="Gene3D" id="3.40.30.10">
    <property type="entry name" value="Glutaredoxin"/>
    <property type="match status" value="1"/>
</dbReference>
<dbReference type="GO" id="GO:0034599">
    <property type="term" value="P:cellular response to oxidative stress"/>
    <property type="evidence" value="ECO:0007669"/>
    <property type="project" value="UniProtKB-ARBA"/>
</dbReference>
<dbReference type="Pfam" id="PF00578">
    <property type="entry name" value="AhpC-TSA"/>
    <property type="match status" value="1"/>
</dbReference>
<evidence type="ECO:0000259" key="15">
    <source>
        <dbReference type="Pfam" id="PF00578"/>
    </source>
</evidence>
<keyword evidence="4" id="KW-0575">Peroxidase</keyword>
<gene>
    <name evidence="16" type="ORF">BT67DRAFT_413748</name>
</gene>
<evidence type="ECO:0000313" key="17">
    <source>
        <dbReference type="Proteomes" id="UP001304895"/>
    </source>
</evidence>
<dbReference type="InterPro" id="IPR036249">
    <property type="entry name" value="Thioredoxin-like_sf"/>
</dbReference>
<accession>A0AAN6ZIA5</accession>
<dbReference type="InterPro" id="IPR000866">
    <property type="entry name" value="AhpC/TSA"/>
</dbReference>
<evidence type="ECO:0000256" key="8">
    <source>
        <dbReference type="ARBA" id="ARBA00023242"/>
    </source>
</evidence>
<dbReference type="CDD" id="cd03017">
    <property type="entry name" value="PRX_BCP"/>
    <property type="match status" value="1"/>
</dbReference>
<name>A0AAN6ZIA5_9PEZI</name>
<dbReference type="GO" id="GO:0005634">
    <property type="term" value="C:nucleus"/>
    <property type="evidence" value="ECO:0007669"/>
    <property type="project" value="UniProtKB-SubCell"/>
</dbReference>
<dbReference type="PANTHER" id="PTHR42801:SF23">
    <property type="entry name" value="PEROXIREDOXIN DOT5"/>
    <property type="match status" value="1"/>
</dbReference>
<comment type="catalytic activity">
    <reaction evidence="12">
        <text>a hydroperoxide + [thioredoxin]-dithiol = an alcohol + [thioredoxin]-disulfide + H2O</text>
        <dbReference type="Rhea" id="RHEA:62620"/>
        <dbReference type="Rhea" id="RHEA-COMP:10698"/>
        <dbReference type="Rhea" id="RHEA-COMP:10700"/>
        <dbReference type="ChEBI" id="CHEBI:15377"/>
        <dbReference type="ChEBI" id="CHEBI:29950"/>
        <dbReference type="ChEBI" id="CHEBI:30879"/>
        <dbReference type="ChEBI" id="CHEBI:35924"/>
        <dbReference type="ChEBI" id="CHEBI:50058"/>
        <dbReference type="EC" id="1.11.1.24"/>
    </reaction>
</comment>
<keyword evidence="8" id="KW-0539">Nucleus</keyword>
<dbReference type="GO" id="GO:0008379">
    <property type="term" value="F:thioredoxin peroxidase activity"/>
    <property type="evidence" value="ECO:0007669"/>
    <property type="project" value="TreeGrafter"/>
</dbReference>
<evidence type="ECO:0000256" key="9">
    <source>
        <dbReference type="ARBA" id="ARBA00023284"/>
    </source>
</evidence>
<sequence>MPVELRKRKTAPPPPPPAKKATRAAKAAPKAASKVVSTPVAKTEAASSSSKKREPSASSTNGTTTAATRPAVGDTINLDGFGGEIETNDGKTTTLKALVDESKAGVAIFTYPRASTPGTKQACLFRDAHAALTSASGLAVYGLSADSPKANSAFRARQRLPYPLLCDPAATLIAAIGLAKTPRGTVRGVFVVDKAGRVLAAQGGGPAVTLDVVQAVVEGLVGGGGGGGGGGG</sequence>
<keyword evidence="7" id="KW-1015">Disulfide bond</keyword>
<dbReference type="EC" id="1.11.1.24" evidence="3"/>
<dbReference type="GO" id="GO:0045454">
    <property type="term" value="P:cell redox homeostasis"/>
    <property type="evidence" value="ECO:0007669"/>
    <property type="project" value="TreeGrafter"/>
</dbReference>
<evidence type="ECO:0000256" key="6">
    <source>
        <dbReference type="ARBA" id="ARBA00023002"/>
    </source>
</evidence>
<evidence type="ECO:0000313" key="16">
    <source>
        <dbReference type="EMBL" id="KAK4138908.1"/>
    </source>
</evidence>
<evidence type="ECO:0000256" key="1">
    <source>
        <dbReference type="ARBA" id="ARBA00004123"/>
    </source>
</evidence>
<feature type="domain" description="Alkyl hydroperoxide reductase subunit C/ Thiol specific antioxidant" evidence="15">
    <location>
        <begin position="86"/>
        <end position="198"/>
    </location>
</feature>
<evidence type="ECO:0000256" key="12">
    <source>
        <dbReference type="ARBA" id="ARBA00049091"/>
    </source>
</evidence>
<comment type="similarity">
    <text evidence="11">Belongs to the peroxiredoxin family. BCP/PrxQ subfamily.</text>
</comment>
<comment type="caution">
    <text evidence="16">The sequence shown here is derived from an EMBL/GenBank/DDBJ whole genome shotgun (WGS) entry which is preliminary data.</text>
</comment>
<keyword evidence="17" id="KW-1185">Reference proteome</keyword>
<evidence type="ECO:0000256" key="14">
    <source>
        <dbReference type="SAM" id="MobiDB-lite"/>
    </source>
</evidence>
<organism evidence="16 17">
    <name type="scientific">Trichocladium antarcticum</name>
    <dbReference type="NCBI Taxonomy" id="1450529"/>
    <lineage>
        <taxon>Eukaryota</taxon>
        <taxon>Fungi</taxon>
        <taxon>Dikarya</taxon>
        <taxon>Ascomycota</taxon>
        <taxon>Pezizomycotina</taxon>
        <taxon>Sordariomycetes</taxon>
        <taxon>Sordariomycetidae</taxon>
        <taxon>Sordariales</taxon>
        <taxon>Chaetomiaceae</taxon>
        <taxon>Trichocladium</taxon>
    </lineage>
</organism>
<evidence type="ECO:0000256" key="5">
    <source>
        <dbReference type="ARBA" id="ARBA00022862"/>
    </source>
</evidence>
<dbReference type="AlphaFoldDB" id="A0AAN6ZIA5"/>
<keyword evidence="6" id="KW-0560">Oxidoreductase</keyword>
<evidence type="ECO:0000256" key="10">
    <source>
        <dbReference type="ARBA" id="ARBA00032824"/>
    </source>
</evidence>
<protein>
    <recommendedName>
        <fullName evidence="3">thioredoxin-dependent peroxiredoxin</fullName>
        <ecNumber evidence="3">1.11.1.24</ecNumber>
    </recommendedName>
    <alternativeName>
        <fullName evidence="13">Nuclear thiol peroxidase</fullName>
    </alternativeName>
    <alternativeName>
        <fullName evidence="10">Thioredoxin peroxidase</fullName>
    </alternativeName>
</protein>
<dbReference type="PANTHER" id="PTHR42801">
    <property type="entry name" value="THIOREDOXIN-DEPENDENT PEROXIDE REDUCTASE"/>
    <property type="match status" value="1"/>
</dbReference>
<evidence type="ECO:0000256" key="13">
    <source>
        <dbReference type="ARBA" id="ARBA00077538"/>
    </source>
</evidence>
<reference evidence="16" key="1">
    <citation type="journal article" date="2023" name="Mol. Phylogenet. Evol.">
        <title>Genome-scale phylogeny and comparative genomics of the fungal order Sordariales.</title>
        <authorList>
            <person name="Hensen N."/>
            <person name="Bonometti L."/>
            <person name="Westerberg I."/>
            <person name="Brannstrom I.O."/>
            <person name="Guillou S."/>
            <person name="Cros-Aarteil S."/>
            <person name="Calhoun S."/>
            <person name="Haridas S."/>
            <person name="Kuo A."/>
            <person name="Mondo S."/>
            <person name="Pangilinan J."/>
            <person name="Riley R."/>
            <person name="LaButti K."/>
            <person name="Andreopoulos B."/>
            <person name="Lipzen A."/>
            <person name="Chen C."/>
            <person name="Yan M."/>
            <person name="Daum C."/>
            <person name="Ng V."/>
            <person name="Clum A."/>
            <person name="Steindorff A."/>
            <person name="Ohm R.A."/>
            <person name="Martin F."/>
            <person name="Silar P."/>
            <person name="Natvig D.O."/>
            <person name="Lalanne C."/>
            <person name="Gautier V."/>
            <person name="Ament-Velasquez S.L."/>
            <person name="Kruys A."/>
            <person name="Hutchinson M.I."/>
            <person name="Powell A.J."/>
            <person name="Barry K."/>
            <person name="Miller A.N."/>
            <person name="Grigoriev I.V."/>
            <person name="Debuchy R."/>
            <person name="Gladieux P."/>
            <person name="Hiltunen Thoren M."/>
            <person name="Johannesson H."/>
        </authorList>
    </citation>
    <scope>NUCLEOTIDE SEQUENCE</scope>
    <source>
        <strain evidence="16">CBS 123565</strain>
    </source>
</reference>
<dbReference type="EMBL" id="MU853401">
    <property type="protein sequence ID" value="KAK4138908.1"/>
    <property type="molecule type" value="Genomic_DNA"/>
</dbReference>
<dbReference type="GO" id="GO:0005737">
    <property type="term" value="C:cytoplasm"/>
    <property type="evidence" value="ECO:0007669"/>
    <property type="project" value="TreeGrafter"/>
</dbReference>
<evidence type="ECO:0000256" key="3">
    <source>
        <dbReference type="ARBA" id="ARBA00013017"/>
    </source>
</evidence>
<feature type="compositionally biased region" description="Basic residues" evidence="14">
    <location>
        <begin position="1"/>
        <end position="10"/>
    </location>
</feature>
<comment type="subcellular location">
    <subcellularLocation>
        <location evidence="1">Nucleus</location>
    </subcellularLocation>
</comment>
<dbReference type="InterPro" id="IPR050924">
    <property type="entry name" value="Peroxiredoxin_BCP/PrxQ"/>
</dbReference>
<dbReference type="Proteomes" id="UP001304895">
    <property type="component" value="Unassembled WGS sequence"/>
</dbReference>
<comment type="subunit">
    <text evidence="2">Monomer.</text>
</comment>
<feature type="compositionally biased region" description="Low complexity" evidence="14">
    <location>
        <begin position="56"/>
        <end position="68"/>
    </location>
</feature>
<evidence type="ECO:0000256" key="2">
    <source>
        <dbReference type="ARBA" id="ARBA00011245"/>
    </source>
</evidence>
<evidence type="ECO:0000256" key="4">
    <source>
        <dbReference type="ARBA" id="ARBA00022559"/>
    </source>
</evidence>
<proteinExistence type="inferred from homology"/>
<reference evidence="16" key="2">
    <citation type="submission" date="2023-05" db="EMBL/GenBank/DDBJ databases">
        <authorList>
            <consortium name="Lawrence Berkeley National Laboratory"/>
            <person name="Steindorff A."/>
            <person name="Hensen N."/>
            <person name="Bonometti L."/>
            <person name="Westerberg I."/>
            <person name="Brannstrom I.O."/>
            <person name="Guillou S."/>
            <person name="Cros-Aarteil S."/>
            <person name="Calhoun S."/>
            <person name="Haridas S."/>
            <person name="Kuo A."/>
            <person name="Mondo S."/>
            <person name="Pangilinan J."/>
            <person name="Riley R."/>
            <person name="Labutti K."/>
            <person name="Andreopoulos B."/>
            <person name="Lipzen A."/>
            <person name="Chen C."/>
            <person name="Yanf M."/>
            <person name="Daum C."/>
            <person name="Ng V."/>
            <person name="Clum A."/>
            <person name="Ohm R."/>
            <person name="Martin F."/>
            <person name="Silar P."/>
            <person name="Natvig D."/>
            <person name="Lalanne C."/>
            <person name="Gautier V."/>
            <person name="Ament-Velasquez S.L."/>
            <person name="Kruys A."/>
            <person name="Hutchinson M.I."/>
            <person name="Powell A.J."/>
            <person name="Barry K."/>
            <person name="Miller A.N."/>
            <person name="Grigoriev I.V."/>
            <person name="Debuchy R."/>
            <person name="Gladieux P."/>
            <person name="Thoren M.H."/>
            <person name="Johannesson H."/>
        </authorList>
    </citation>
    <scope>NUCLEOTIDE SEQUENCE</scope>
    <source>
        <strain evidence="16">CBS 123565</strain>
    </source>
</reference>
<keyword evidence="9" id="KW-0676">Redox-active center</keyword>
<feature type="region of interest" description="Disordered" evidence="14">
    <location>
        <begin position="1"/>
        <end position="84"/>
    </location>
</feature>
<dbReference type="FunFam" id="3.40.30.10:FF:000157">
    <property type="entry name" value="DOT5p Nuclear thiol peroxidase"/>
    <property type="match status" value="1"/>
</dbReference>
<dbReference type="SUPFAM" id="SSF52833">
    <property type="entry name" value="Thioredoxin-like"/>
    <property type="match status" value="1"/>
</dbReference>